<dbReference type="Proteomes" id="UP000019364">
    <property type="component" value="Unassembled WGS sequence"/>
</dbReference>
<feature type="transmembrane region" description="Helical" evidence="1">
    <location>
        <begin position="114"/>
        <end position="132"/>
    </location>
</feature>
<organism evidence="2 3">
    <name type="scientific">Paenibacillus pini JCM 16418</name>
    <dbReference type="NCBI Taxonomy" id="1236976"/>
    <lineage>
        <taxon>Bacteria</taxon>
        <taxon>Bacillati</taxon>
        <taxon>Bacillota</taxon>
        <taxon>Bacilli</taxon>
        <taxon>Bacillales</taxon>
        <taxon>Paenibacillaceae</taxon>
        <taxon>Paenibacillus</taxon>
    </lineage>
</organism>
<dbReference type="RefSeq" id="WP_242403921.1">
    <property type="nucleotide sequence ID" value="NZ_BAVZ01000019.1"/>
</dbReference>
<dbReference type="AlphaFoldDB" id="W7YSJ1"/>
<dbReference type="EMBL" id="BAVZ01000019">
    <property type="protein sequence ID" value="GAF10168.1"/>
    <property type="molecule type" value="Genomic_DNA"/>
</dbReference>
<dbReference type="PANTHER" id="PTHR39419:SF1">
    <property type="entry name" value="SLL0814 PROTEIN"/>
    <property type="match status" value="1"/>
</dbReference>
<keyword evidence="1" id="KW-0472">Membrane</keyword>
<feature type="transmembrane region" description="Helical" evidence="1">
    <location>
        <begin position="39"/>
        <end position="60"/>
    </location>
</feature>
<protein>
    <recommendedName>
        <fullName evidence="4">Carotenoid biosynthesis protein</fullName>
    </recommendedName>
</protein>
<feature type="transmembrane region" description="Helical" evidence="1">
    <location>
        <begin position="144"/>
        <end position="175"/>
    </location>
</feature>
<feature type="transmembrane region" description="Helical" evidence="1">
    <location>
        <begin position="72"/>
        <end position="94"/>
    </location>
</feature>
<dbReference type="Pfam" id="PF04240">
    <property type="entry name" value="Caroten_synth"/>
    <property type="match status" value="1"/>
</dbReference>
<dbReference type="PANTHER" id="PTHR39419">
    <property type="entry name" value="SLL0814 PROTEIN"/>
    <property type="match status" value="1"/>
</dbReference>
<comment type="caution">
    <text evidence="2">The sequence shown here is derived from an EMBL/GenBank/DDBJ whole genome shotgun (WGS) entry which is preliminary data.</text>
</comment>
<keyword evidence="1" id="KW-0812">Transmembrane</keyword>
<sequence>MLWVAAAGIWLGGMGVEWIGVHSGWPFGVYHYSDILGFGVYEVPVTMGFAWIAVVCNAVLIGKNSSDWQGRLIRALKVGFWTVVLDLCLDPVAFDRNFWAWEGEGGFYGVPLDNYISWFIIGALLSLLLPNLQNNRRISRQGTFLYQMILLLFGSMGFQGGLTGSGIAAAVGILLAEGSYRYAYRHQIKVV</sequence>
<gene>
    <name evidence="2" type="ORF">JCM16418_4345</name>
</gene>
<evidence type="ECO:0000256" key="1">
    <source>
        <dbReference type="SAM" id="Phobius"/>
    </source>
</evidence>
<proteinExistence type="predicted"/>
<evidence type="ECO:0000313" key="3">
    <source>
        <dbReference type="Proteomes" id="UP000019364"/>
    </source>
</evidence>
<dbReference type="InterPro" id="IPR007354">
    <property type="entry name" value="CruF-like"/>
</dbReference>
<keyword evidence="3" id="KW-1185">Reference proteome</keyword>
<accession>W7YSJ1</accession>
<name>W7YSJ1_9BACL</name>
<dbReference type="eggNOG" id="COG2324">
    <property type="taxonomic scope" value="Bacteria"/>
</dbReference>
<reference evidence="2 3" key="1">
    <citation type="journal article" date="2014" name="Genome Announc.">
        <title>Draft Genome Sequence of Paenibacillus pini JCM 16418T, Isolated from the Rhizosphere of Pine Tree.</title>
        <authorList>
            <person name="Yuki M."/>
            <person name="Oshima K."/>
            <person name="Suda W."/>
            <person name="Oshida Y."/>
            <person name="Kitamura K."/>
            <person name="Iida Y."/>
            <person name="Hattori M."/>
            <person name="Ohkuma M."/>
        </authorList>
    </citation>
    <scope>NUCLEOTIDE SEQUENCE [LARGE SCALE GENOMIC DNA]</scope>
    <source>
        <strain evidence="2 3">JCM 16418</strain>
    </source>
</reference>
<evidence type="ECO:0008006" key="4">
    <source>
        <dbReference type="Google" id="ProtNLM"/>
    </source>
</evidence>
<evidence type="ECO:0000313" key="2">
    <source>
        <dbReference type="EMBL" id="GAF10168.1"/>
    </source>
</evidence>
<dbReference type="STRING" id="1236976.JCM16418_4345"/>
<keyword evidence="1" id="KW-1133">Transmembrane helix</keyword>